<keyword evidence="2" id="KW-0210">Decarboxylase</keyword>
<evidence type="ECO:0000256" key="6">
    <source>
        <dbReference type="ARBA" id="ARBA00023145"/>
    </source>
</evidence>
<evidence type="ECO:0000313" key="11">
    <source>
        <dbReference type="Proteomes" id="UP000019151"/>
    </source>
</evidence>
<evidence type="ECO:0000256" key="7">
    <source>
        <dbReference type="ARBA" id="ARBA00023239"/>
    </source>
</evidence>
<dbReference type="KEGG" id="gba:J421_4204"/>
<sequence>MPSSVARRPLSGESCLTVLTAPFLHTIADFGHVPEAQLRDTALVTGLLIAAASAAGFTAHTTPVVRALPGDGVVGLFALEGCHMAVHTFPERGVLLLDVLAPAAFRDVQKAVDVFVRRVGTSTVRTAQHPRG</sequence>
<dbReference type="Gene3D" id="3.60.90.10">
    <property type="entry name" value="S-adenosylmethionine decarboxylase"/>
    <property type="match status" value="1"/>
</dbReference>
<gene>
    <name evidence="10" type="ORF">J421_4204</name>
</gene>
<dbReference type="OrthoDB" id="9793120at2"/>
<evidence type="ECO:0000256" key="8">
    <source>
        <dbReference type="ARBA" id="ARBA00023270"/>
    </source>
</evidence>
<keyword evidence="7" id="KW-0456">Lyase</keyword>
<dbReference type="SUPFAM" id="SSF56276">
    <property type="entry name" value="S-adenosylmethionine decarboxylase"/>
    <property type="match status" value="1"/>
</dbReference>
<evidence type="ECO:0000256" key="5">
    <source>
        <dbReference type="ARBA" id="ARBA00023115"/>
    </source>
</evidence>
<dbReference type="InterPro" id="IPR003826">
    <property type="entry name" value="AdoMetDC_fam_prok"/>
</dbReference>
<keyword evidence="9" id="KW-0670">Pyruvate</keyword>
<evidence type="ECO:0000256" key="1">
    <source>
        <dbReference type="ARBA" id="ARBA00001928"/>
    </source>
</evidence>
<dbReference type="AlphaFoldDB" id="W0RLX2"/>
<evidence type="ECO:0000256" key="2">
    <source>
        <dbReference type="ARBA" id="ARBA00022793"/>
    </source>
</evidence>
<keyword evidence="6" id="KW-0865">Zymogen</keyword>
<reference evidence="10 11" key="1">
    <citation type="journal article" date="2014" name="Genome Announc.">
        <title>Genome Sequence and Methylome of Soil Bacterium Gemmatirosa kalamazoonensis KBS708T, a Member of the Rarely Cultivated Gemmatimonadetes Phylum.</title>
        <authorList>
            <person name="Debruyn J.M."/>
            <person name="Radosevich M."/>
            <person name="Wommack K.E."/>
            <person name="Polson S.W."/>
            <person name="Hauser L.J."/>
            <person name="Fawaz M.N."/>
            <person name="Korlach J."/>
            <person name="Tsai Y.C."/>
        </authorList>
    </citation>
    <scope>NUCLEOTIDE SEQUENCE [LARGE SCALE GENOMIC DNA]</scope>
    <source>
        <strain evidence="10 11">KBS708</strain>
    </source>
</reference>
<protein>
    <submittedName>
        <fullName evidence="10">S-adenosylmethionine decarboxylase related protein</fullName>
    </submittedName>
</protein>
<dbReference type="InterPro" id="IPR016067">
    <property type="entry name" value="S-AdoMet_deCO2ase_core"/>
</dbReference>
<dbReference type="InParanoid" id="W0RLX2"/>
<keyword evidence="11" id="KW-1185">Reference proteome</keyword>
<keyword evidence="4" id="KW-0745">Spermidine biosynthesis</keyword>
<organism evidence="10 11">
    <name type="scientific">Gemmatirosa kalamazoonensis</name>
    <dbReference type="NCBI Taxonomy" id="861299"/>
    <lineage>
        <taxon>Bacteria</taxon>
        <taxon>Pseudomonadati</taxon>
        <taxon>Gemmatimonadota</taxon>
        <taxon>Gemmatimonadia</taxon>
        <taxon>Gemmatimonadales</taxon>
        <taxon>Gemmatimonadaceae</taxon>
        <taxon>Gemmatirosa</taxon>
    </lineage>
</organism>
<dbReference type="EMBL" id="CP007128">
    <property type="protein sequence ID" value="AHG91741.1"/>
    <property type="molecule type" value="Genomic_DNA"/>
</dbReference>
<evidence type="ECO:0000256" key="4">
    <source>
        <dbReference type="ARBA" id="ARBA00023066"/>
    </source>
</evidence>
<dbReference type="HOGENOM" id="CLU_1914050_0_0_0"/>
<dbReference type="GO" id="GO:0004014">
    <property type="term" value="F:adenosylmethionine decarboxylase activity"/>
    <property type="evidence" value="ECO:0007669"/>
    <property type="project" value="InterPro"/>
</dbReference>
<comment type="cofactor">
    <cofactor evidence="1">
        <name>pyruvate</name>
        <dbReference type="ChEBI" id="CHEBI:15361"/>
    </cofactor>
</comment>
<keyword evidence="8" id="KW-0704">Schiff base</keyword>
<evidence type="ECO:0000256" key="9">
    <source>
        <dbReference type="ARBA" id="ARBA00023317"/>
    </source>
</evidence>
<accession>W0RLX2</accession>
<dbReference type="Pfam" id="PF02675">
    <property type="entry name" value="AdoMet_dc"/>
    <property type="match status" value="1"/>
</dbReference>
<evidence type="ECO:0000313" key="10">
    <source>
        <dbReference type="EMBL" id="AHG91741.1"/>
    </source>
</evidence>
<dbReference type="STRING" id="861299.J421_4204"/>
<dbReference type="RefSeq" id="WP_104022911.1">
    <property type="nucleotide sequence ID" value="NZ_CP007128.1"/>
</dbReference>
<dbReference type="Proteomes" id="UP000019151">
    <property type="component" value="Chromosome"/>
</dbReference>
<evidence type="ECO:0000256" key="3">
    <source>
        <dbReference type="ARBA" id="ARBA00022813"/>
    </source>
</evidence>
<proteinExistence type="predicted"/>
<keyword evidence="5" id="KW-0620">Polyamine biosynthesis</keyword>
<dbReference type="GO" id="GO:0008295">
    <property type="term" value="P:spermidine biosynthetic process"/>
    <property type="evidence" value="ECO:0007669"/>
    <property type="project" value="UniProtKB-KW"/>
</dbReference>
<keyword evidence="3" id="KW-0068">Autocatalytic cleavage</keyword>
<name>W0RLX2_9BACT</name>